<dbReference type="InterPro" id="IPR005475">
    <property type="entry name" value="Transketolase-like_Pyr-bd"/>
</dbReference>
<evidence type="ECO:0000256" key="6">
    <source>
        <dbReference type="ARBA" id="ARBA00022567"/>
    </source>
</evidence>
<dbReference type="SUPFAM" id="SSF52922">
    <property type="entry name" value="TK C-terminal domain-like"/>
    <property type="match status" value="1"/>
</dbReference>
<feature type="binding site" evidence="15">
    <location>
        <position position="206"/>
    </location>
    <ligand>
        <name>thiamine diphosphate</name>
        <dbReference type="ChEBI" id="CHEBI:58937"/>
    </ligand>
</feature>
<feature type="binding site" evidence="15">
    <location>
        <position position="282"/>
    </location>
    <ligand>
        <name>thiamine diphosphate</name>
        <dbReference type="ChEBI" id="CHEBI:58937"/>
    </ligand>
</feature>
<keyword evidence="9 16" id="KW-0460">Magnesium</keyword>
<accession>A0A2N9AJB6</accession>
<evidence type="ECO:0000256" key="11">
    <source>
        <dbReference type="ARBA" id="ARBA00049473"/>
    </source>
</evidence>
<feature type="binding site" evidence="14">
    <location>
        <position position="282"/>
    </location>
    <ligand>
        <name>substrate</name>
    </ligand>
</feature>
<organism evidence="19 20">
    <name type="scientific">Methylorubrum extorquens</name>
    <name type="common">Methylobacterium dichloromethanicum</name>
    <name type="synonym">Methylobacterium extorquens</name>
    <dbReference type="NCBI Taxonomy" id="408"/>
    <lineage>
        <taxon>Bacteria</taxon>
        <taxon>Pseudomonadati</taxon>
        <taxon>Pseudomonadota</taxon>
        <taxon>Alphaproteobacteria</taxon>
        <taxon>Hyphomicrobiales</taxon>
        <taxon>Methylobacteriaceae</taxon>
        <taxon>Methylorubrum</taxon>
    </lineage>
</organism>
<feature type="binding site" evidence="14">
    <location>
        <position position="378"/>
    </location>
    <ligand>
        <name>substrate</name>
    </ligand>
</feature>
<evidence type="ECO:0000256" key="1">
    <source>
        <dbReference type="ARBA" id="ARBA00001913"/>
    </source>
</evidence>
<feature type="binding site" evidence="14">
    <location>
        <position position="491"/>
    </location>
    <ligand>
        <name>substrate</name>
    </ligand>
</feature>
<feature type="binding site" evidence="15">
    <location>
        <begin position="135"/>
        <end position="137"/>
    </location>
    <ligand>
        <name>thiamine diphosphate</name>
        <dbReference type="ChEBI" id="CHEBI:58937"/>
    </ligand>
</feature>
<comment type="cofactor">
    <cofactor evidence="16">
        <name>Mg(2+)</name>
        <dbReference type="ChEBI" id="CHEBI:18420"/>
    </cofactor>
    <text evidence="16">Binds 1 Mg(2+) ion per subunit. Can also utilize other divalent metal cations, such as Ca(2+), Mn(2+) and Co(2+).</text>
</comment>
<evidence type="ECO:0000256" key="2">
    <source>
        <dbReference type="ARBA" id="ARBA00001941"/>
    </source>
</evidence>
<feature type="binding site" evidence="16">
    <location>
        <position position="208"/>
    </location>
    <ligand>
        <name>Mg(2+)</name>
        <dbReference type="ChEBI" id="CHEBI:18420"/>
    </ligand>
</feature>
<dbReference type="InterPro" id="IPR029061">
    <property type="entry name" value="THDP-binding"/>
</dbReference>
<evidence type="ECO:0000256" key="5">
    <source>
        <dbReference type="ARBA" id="ARBA00013152"/>
    </source>
</evidence>
<dbReference type="AlphaFoldDB" id="A0A2N9AJB6"/>
<evidence type="ECO:0000256" key="9">
    <source>
        <dbReference type="ARBA" id="ARBA00022842"/>
    </source>
</evidence>
<dbReference type="Pfam" id="PF00456">
    <property type="entry name" value="Transketolase_N"/>
    <property type="match status" value="1"/>
</dbReference>
<dbReference type="SMART" id="SM00861">
    <property type="entry name" value="Transket_pyr"/>
    <property type="match status" value="1"/>
</dbReference>
<evidence type="ECO:0000313" key="19">
    <source>
        <dbReference type="EMBL" id="SOR27413.1"/>
    </source>
</evidence>
<keyword evidence="7 19" id="KW-0808">Transferase</keyword>
<evidence type="ECO:0000256" key="7">
    <source>
        <dbReference type="ARBA" id="ARBA00022679"/>
    </source>
</evidence>
<dbReference type="PANTHER" id="PTHR43522:SF2">
    <property type="entry name" value="TRANSKETOLASE 1-RELATED"/>
    <property type="match status" value="1"/>
</dbReference>
<feature type="binding site" evidence="14">
    <location>
        <position position="495"/>
    </location>
    <ligand>
        <name>substrate</name>
    </ligand>
</feature>
<dbReference type="PANTHER" id="PTHR43522">
    <property type="entry name" value="TRANSKETOLASE"/>
    <property type="match status" value="1"/>
</dbReference>
<keyword evidence="8 16" id="KW-0479">Metal-binding</keyword>
<dbReference type="GO" id="GO:0046872">
    <property type="term" value="F:metal ion binding"/>
    <property type="evidence" value="ECO:0007669"/>
    <property type="project" value="UniProtKB-KW"/>
</dbReference>
<feature type="domain" description="Transketolase-like pyrimidine-binding" evidence="18">
    <location>
        <begin position="375"/>
        <end position="547"/>
    </location>
</feature>
<feature type="binding site" evidence="16">
    <location>
        <position position="206"/>
    </location>
    <ligand>
        <name>Mg(2+)</name>
        <dbReference type="ChEBI" id="CHEBI:18420"/>
    </ligand>
</feature>
<keyword evidence="6" id="KW-0113">Calvin cycle</keyword>
<feature type="binding site" evidence="14">
    <location>
        <position position="405"/>
    </location>
    <ligand>
        <name>substrate</name>
    </ligand>
</feature>
<gene>
    <name evidence="19" type="primary">tkt</name>
    <name evidence="19" type="ORF">TK0001_0811</name>
</gene>
<comment type="cofactor">
    <cofactor evidence="2">
        <name>Co(2+)</name>
        <dbReference type="ChEBI" id="CHEBI:48828"/>
    </cofactor>
</comment>
<feature type="binding site" evidence="14">
    <location>
        <position position="542"/>
    </location>
    <ligand>
        <name>substrate</name>
    </ligand>
</feature>
<comment type="cofactor">
    <cofactor evidence="1">
        <name>Ca(2+)</name>
        <dbReference type="ChEBI" id="CHEBI:29108"/>
    </cofactor>
</comment>
<dbReference type="FunFam" id="3.40.50.970:FF:000004">
    <property type="entry name" value="Transketolase"/>
    <property type="match status" value="1"/>
</dbReference>
<dbReference type="GO" id="GO:0004802">
    <property type="term" value="F:transketolase activity"/>
    <property type="evidence" value="ECO:0007669"/>
    <property type="project" value="UniProtKB-UniRule"/>
</dbReference>
<feature type="binding site" evidence="14">
    <location>
        <position position="483"/>
    </location>
    <ligand>
        <name>substrate</name>
    </ligand>
</feature>
<dbReference type="GO" id="GO:0019253">
    <property type="term" value="P:reductive pentose-phosphate cycle"/>
    <property type="evidence" value="ECO:0007669"/>
    <property type="project" value="UniProtKB-KW"/>
</dbReference>
<dbReference type="InterPro" id="IPR033247">
    <property type="entry name" value="Transketolase_fam"/>
</dbReference>
<evidence type="ECO:0000256" key="4">
    <source>
        <dbReference type="ARBA" id="ARBA00011738"/>
    </source>
</evidence>
<comment type="similarity">
    <text evidence="3">Belongs to the transketolase family.</text>
</comment>
<sequence length="691" mass="74201">MSGADTSPKAALSQGDKLAIDTIRTLAIDAVQKANSGHAGAPMALAPVAYTLWNRYLRYDPAHPHWPNRDRFVLSAGHASMLLYGLLHLARVAEKDGGNSPAISLDDIKKFRQLDSRTPGHPEYHFTTGVETTTGPLGQGVANSVGMAMGGRFKGERLNRPDLPLFDYNVYAICSDGDLMEGVSQEAASIAGHLRLSNLCWIYDNNTITIEGHTELAFSEEVAARFLAYGWQVLRVADANDTHAIASALETFLQSSDRPTLIIVNSIIGYGAPTKQNTSKAHSDALGPDEVKGAKRAYGWPEDSEFLVPDGVYDTFADGIGKRGAALYSQWQGFFEAAKAADAEHAEELSAFLEGRLPEGWDRDIPVFESDAKGLATRESSGKVLNAIAQHVPFLLGGSADLAPSNKSNLTFEGAGSLTPFEPGGRNIHFGVREHAMGSIVNGLGLVGLRAYGATFLVFADYMRPPIRLASLMELPVFHIFTHDSIGVGEDGPTHQPVEQILSLRCIPGLLTLRPADANEVAEAYRVIFSLKNQPAVLALSRQPLPTFDRSKYAPASGTAKGAYVLADSEGTPDVILIGTGSEVQLCVGAYETLKGEGVKARVVSMPSWELFERQDEAYRNSVLPPEVLARVAVEQGSVIGWDRYAGSSGSIVGMHTFGASAPIKDLLGKFGFTAEKVIEAARAQAAKHKK</sequence>
<dbReference type="Gene3D" id="3.40.50.920">
    <property type="match status" value="1"/>
</dbReference>
<name>A0A2N9AJB6_METEX</name>
<dbReference type="EMBL" id="LT962688">
    <property type="protein sequence ID" value="SOR27413.1"/>
    <property type="molecule type" value="Genomic_DNA"/>
</dbReference>
<evidence type="ECO:0000259" key="18">
    <source>
        <dbReference type="SMART" id="SM00861"/>
    </source>
</evidence>
<comment type="catalytic activity">
    <reaction evidence="11">
        <text>D-sedoheptulose 7-phosphate + D-glyceraldehyde 3-phosphate = aldehydo-D-ribose 5-phosphate + D-xylulose 5-phosphate</text>
        <dbReference type="Rhea" id="RHEA:10508"/>
        <dbReference type="ChEBI" id="CHEBI:57483"/>
        <dbReference type="ChEBI" id="CHEBI:57737"/>
        <dbReference type="ChEBI" id="CHEBI:58273"/>
        <dbReference type="ChEBI" id="CHEBI:59776"/>
        <dbReference type="EC" id="2.2.1.1"/>
    </reaction>
</comment>
<evidence type="ECO:0000256" key="14">
    <source>
        <dbReference type="PIRSR" id="PIRSR605478-2"/>
    </source>
</evidence>
<dbReference type="InterPro" id="IPR055152">
    <property type="entry name" value="Transketolase-like_C_2"/>
</dbReference>
<dbReference type="Pfam" id="PF22613">
    <property type="entry name" value="Transketolase_C_1"/>
    <property type="match status" value="1"/>
</dbReference>
<feature type="binding site" evidence="15">
    <location>
        <position position="78"/>
    </location>
    <ligand>
        <name>thiamine diphosphate</name>
        <dbReference type="ChEBI" id="CHEBI:58937"/>
    </ligand>
</feature>
<feature type="site" description="Important for catalytic activity" evidence="17">
    <location>
        <position position="38"/>
    </location>
</feature>
<dbReference type="InterPro" id="IPR005478">
    <property type="entry name" value="Transketolase_bac-like"/>
</dbReference>
<evidence type="ECO:0000256" key="10">
    <source>
        <dbReference type="ARBA" id="ARBA00023052"/>
    </source>
</evidence>
<proteinExistence type="inferred from homology"/>
<evidence type="ECO:0000256" key="16">
    <source>
        <dbReference type="PIRSR" id="PIRSR605478-4"/>
    </source>
</evidence>
<evidence type="ECO:0000256" key="13">
    <source>
        <dbReference type="PIRSR" id="PIRSR605478-1"/>
    </source>
</evidence>
<dbReference type="Proteomes" id="UP000233769">
    <property type="component" value="Chromosome tk0001"/>
</dbReference>
<reference evidence="20" key="1">
    <citation type="submission" date="2017-10" db="EMBL/GenBank/DDBJ databases">
        <authorList>
            <person name="Regsiter A."/>
            <person name="William W."/>
        </authorList>
    </citation>
    <scope>NUCLEOTIDE SEQUENCE [LARGE SCALE GENOMIC DNA]</scope>
</reference>
<feature type="binding site" evidence="16">
    <location>
        <position position="176"/>
    </location>
    <ligand>
        <name>Mg(2+)</name>
        <dbReference type="ChEBI" id="CHEBI:18420"/>
    </ligand>
</feature>
<dbReference type="InterPro" id="IPR009014">
    <property type="entry name" value="Transketo_C/PFOR_II"/>
</dbReference>
<evidence type="ECO:0000256" key="15">
    <source>
        <dbReference type="PIRSR" id="PIRSR605478-3"/>
    </source>
</evidence>
<evidence type="ECO:0000256" key="17">
    <source>
        <dbReference type="PIRSR" id="PIRSR605478-5"/>
    </source>
</evidence>
<feature type="binding site" evidence="15">
    <location>
        <position position="459"/>
    </location>
    <ligand>
        <name>thiamine diphosphate</name>
        <dbReference type="ChEBI" id="CHEBI:58937"/>
    </ligand>
</feature>
<dbReference type="FunFam" id="3.40.50.920:FF:000003">
    <property type="entry name" value="Transketolase"/>
    <property type="match status" value="1"/>
</dbReference>
<dbReference type="SUPFAM" id="SSF52518">
    <property type="entry name" value="Thiamin diphosphate-binding fold (THDP-binding)"/>
    <property type="match status" value="2"/>
</dbReference>
<evidence type="ECO:0000256" key="12">
    <source>
        <dbReference type="NCBIfam" id="TIGR00232"/>
    </source>
</evidence>
<dbReference type="GO" id="GO:0005829">
    <property type="term" value="C:cytosol"/>
    <property type="evidence" value="ECO:0007669"/>
    <property type="project" value="TreeGrafter"/>
</dbReference>
<comment type="subunit">
    <text evidence="4">Homodimer.</text>
</comment>
<dbReference type="EC" id="2.2.1.1" evidence="5 12"/>
<feature type="site" description="Important for catalytic activity" evidence="17">
    <location>
        <position position="282"/>
    </location>
</feature>
<evidence type="ECO:0000313" key="20">
    <source>
        <dbReference type="Proteomes" id="UP000233769"/>
    </source>
</evidence>
<dbReference type="NCBIfam" id="TIGR00232">
    <property type="entry name" value="tktlase_bact"/>
    <property type="match status" value="1"/>
</dbReference>
<evidence type="ECO:0000256" key="8">
    <source>
        <dbReference type="ARBA" id="ARBA00022723"/>
    </source>
</evidence>
<dbReference type="Pfam" id="PF02779">
    <property type="entry name" value="Transket_pyr"/>
    <property type="match status" value="1"/>
</dbReference>
<protein>
    <recommendedName>
        <fullName evidence="5 12">Transketolase</fullName>
        <ecNumber evidence="5 12">2.2.1.1</ecNumber>
    </recommendedName>
</protein>
<dbReference type="CDD" id="cd02012">
    <property type="entry name" value="TPP_TK"/>
    <property type="match status" value="1"/>
</dbReference>
<dbReference type="FunFam" id="3.40.50.970:FF:000003">
    <property type="entry name" value="Transketolase"/>
    <property type="match status" value="1"/>
</dbReference>
<feature type="binding site" evidence="14">
    <location>
        <position position="38"/>
    </location>
    <ligand>
        <name>substrate</name>
    </ligand>
</feature>
<comment type="cofactor">
    <cofactor evidence="15">
        <name>thiamine diphosphate</name>
        <dbReference type="ChEBI" id="CHEBI:58937"/>
    </cofactor>
    <text evidence="15">Binds 1 thiamine pyrophosphate per subunit. During the reaction, the substrate forms a covalent intermediate with the cofactor.</text>
</comment>
<dbReference type="GO" id="GO:0009052">
    <property type="term" value="P:pentose-phosphate shunt, non-oxidative branch"/>
    <property type="evidence" value="ECO:0007669"/>
    <property type="project" value="UniProtKB-ARBA"/>
</dbReference>
<evidence type="ECO:0000256" key="3">
    <source>
        <dbReference type="ARBA" id="ARBA00007131"/>
    </source>
</evidence>
<dbReference type="InterPro" id="IPR005474">
    <property type="entry name" value="Transketolase_N"/>
</dbReference>
<keyword evidence="10 15" id="KW-0786">Thiamine pyrophosphate</keyword>
<dbReference type="CDD" id="cd07033">
    <property type="entry name" value="TPP_PYR_DXS_TK_like"/>
    <property type="match status" value="1"/>
</dbReference>
<dbReference type="Gene3D" id="3.40.50.970">
    <property type="match status" value="2"/>
</dbReference>
<feature type="active site" description="Proton donor" evidence="13">
    <location>
        <position position="434"/>
    </location>
</feature>
<feature type="binding site" evidence="15">
    <location>
        <position position="177"/>
    </location>
    <ligand>
        <name>thiamine diphosphate</name>
        <dbReference type="ChEBI" id="CHEBI:58937"/>
    </ligand>
</feature>